<dbReference type="Gene3D" id="3.40.50.720">
    <property type="entry name" value="NAD(P)-binding Rossmann-like Domain"/>
    <property type="match status" value="1"/>
</dbReference>
<reference evidence="3 4" key="2">
    <citation type="journal article" date="2016" name="Int. J. Syst. Evol. Microbiol.">
        <title>Lutibacter profundi sp. nov., isolated from a deep-sea hydrothermal system on the Arctic Mid-Ocean Ridge and emended description of the genus Lutibacter.</title>
        <authorList>
            <person name="Le Moine Bauer S."/>
            <person name="Roalkvam I."/>
            <person name="Steen I.H."/>
            <person name="Dahle H."/>
        </authorList>
    </citation>
    <scope>NUCLEOTIDE SEQUENCE [LARGE SCALE GENOMIC DNA]</scope>
    <source>
        <strain evidence="3 4">LP1</strain>
    </source>
</reference>
<dbReference type="STRING" id="1622118.Lupro_05945"/>
<protein>
    <recommendedName>
        <fullName evidence="5">Oxidoreductase</fullName>
    </recommendedName>
</protein>
<dbReference type="Pfam" id="PF00106">
    <property type="entry name" value="adh_short"/>
    <property type="match status" value="1"/>
</dbReference>
<dbReference type="SUPFAM" id="SSF51735">
    <property type="entry name" value="NAD(P)-binding Rossmann-fold domains"/>
    <property type="match status" value="1"/>
</dbReference>
<dbReference type="AlphaFoldDB" id="A0A109RND7"/>
<comment type="similarity">
    <text evidence="1">Belongs to the short-chain dehydrogenases/reductases (SDR) family.</text>
</comment>
<organism evidence="3 4">
    <name type="scientific">Lutibacter profundi</name>
    <dbReference type="NCBI Taxonomy" id="1622118"/>
    <lineage>
        <taxon>Bacteria</taxon>
        <taxon>Pseudomonadati</taxon>
        <taxon>Bacteroidota</taxon>
        <taxon>Flavobacteriia</taxon>
        <taxon>Flavobacteriales</taxon>
        <taxon>Flavobacteriaceae</taxon>
        <taxon>Lutibacter</taxon>
    </lineage>
</organism>
<accession>A0A109RND7</accession>
<dbReference type="PANTHER" id="PTHR44196">
    <property type="entry name" value="DEHYDROGENASE/REDUCTASE SDR FAMILY MEMBER 7B"/>
    <property type="match status" value="1"/>
</dbReference>
<dbReference type="GO" id="GO:0016491">
    <property type="term" value="F:oxidoreductase activity"/>
    <property type="evidence" value="ECO:0007669"/>
    <property type="project" value="UniProtKB-KW"/>
</dbReference>
<dbReference type="InterPro" id="IPR002347">
    <property type="entry name" value="SDR_fam"/>
</dbReference>
<dbReference type="KEGG" id="lut:Lupro_05945"/>
<name>A0A109RND7_9FLAO</name>
<gene>
    <name evidence="3" type="ORF">Lupro_05945</name>
</gene>
<dbReference type="Proteomes" id="UP000059672">
    <property type="component" value="Chromosome"/>
</dbReference>
<evidence type="ECO:0008006" key="5">
    <source>
        <dbReference type="Google" id="ProtNLM"/>
    </source>
</evidence>
<keyword evidence="2" id="KW-0560">Oxidoreductase</keyword>
<evidence type="ECO:0000313" key="3">
    <source>
        <dbReference type="EMBL" id="AMC10810.1"/>
    </source>
</evidence>
<evidence type="ECO:0000256" key="1">
    <source>
        <dbReference type="ARBA" id="ARBA00006484"/>
    </source>
</evidence>
<keyword evidence="4" id="KW-1185">Reference proteome</keyword>
<proteinExistence type="inferred from homology"/>
<evidence type="ECO:0000256" key="2">
    <source>
        <dbReference type="ARBA" id="ARBA00023002"/>
    </source>
</evidence>
<dbReference type="OrthoDB" id="822355at2"/>
<dbReference type="PANTHER" id="PTHR44196:SF3">
    <property type="entry name" value="SHORT CHAIN DEHYDROGENASE FAMILY PROTEIN"/>
    <property type="match status" value="1"/>
</dbReference>
<sequence>MKNALIIGATSGIGKELAKLLVADNYKVVITGRREKLLQQIKETNPNKYIVKIQDITNLKSCEVLFSELENELKTIDLIVFSSGVGNPNYKLEWDKEFPILQTNVIAATKIYGLAYNLFRKQGYGHLVGISSIASIRGNRHVPAYFASKAFQANYLESLWMKGKRSKANIIVTDIQPGFVDTSMAIGKTFWMSTTEKATKQIYRAIKKKKKKAYITKRWWLVALLLKNVPSLLLQKFL</sequence>
<evidence type="ECO:0000313" key="4">
    <source>
        <dbReference type="Proteomes" id="UP000059672"/>
    </source>
</evidence>
<dbReference type="PRINTS" id="PR00081">
    <property type="entry name" value="GDHRDH"/>
</dbReference>
<reference evidence="4" key="1">
    <citation type="submission" date="2015-12" db="EMBL/GenBank/DDBJ databases">
        <title>Complete genome sequence of Lutibacter profundus strain LP1.</title>
        <authorList>
            <person name="Wissuwa J."/>
            <person name="Le Moine Bauer S."/>
            <person name="Stokke R."/>
            <person name="Dahle H."/>
            <person name="Steen I.H."/>
        </authorList>
    </citation>
    <scope>NUCLEOTIDE SEQUENCE [LARGE SCALE GENOMIC DNA]</scope>
    <source>
        <strain evidence="4">LP1</strain>
    </source>
</reference>
<dbReference type="InterPro" id="IPR036291">
    <property type="entry name" value="NAD(P)-bd_dom_sf"/>
</dbReference>
<dbReference type="GO" id="GO:0016020">
    <property type="term" value="C:membrane"/>
    <property type="evidence" value="ECO:0007669"/>
    <property type="project" value="TreeGrafter"/>
</dbReference>
<dbReference type="EMBL" id="CP013355">
    <property type="protein sequence ID" value="AMC10810.1"/>
    <property type="molecule type" value="Genomic_DNA"/>
</dbReference>